<reference evidence="2 3" key="1">
    <citation type="submission" date="2015-08" db="EMBL/GenBank/DDBJ databases">
        <authorList>
            <person name="Babu N.S."/>
            <person name="Beckwith C.J."/>
            <person name="Beseler K.G."/>
            <person name="Brison A."/>
            <person name="Carone J.V."/>
            <person name="Caskin T.P."/>
            <person name="Diamond M."/>
            <person name="Durham M.E."/>
            <person name="Foxe J.M."/>
            <person name="Go M."/>
            <person name="Henderson B.A."/>
            <person name="Jones I.B."/>
            <person name="McGettigan J.A."/>
            <person name="Micheletti S.J."/>
            <person name="Nasrallah M.E."/>
            <person name="Ortiz D."/>
            <person name="Piller C.R."/>
            <person name="Privatt S.R."/>
            <person name="Schneider S.L."/>
            <person name="Sharp S."/>
            <person name="Smith T.C."/>
            <person name="Stanton J.D."/>
            <person name="Ullery H.E."/>
            <person name="Wilson R.J."/>
            <person name="Serrano M.G."/>
            <person name="Buck G."/>
            <person name="Lee V."/>
            <person name="Wang Y."/>
            <person name="Carvalho R."/>
            <person name="Voegtly L."/>
            <person name="Shi R."/>
            <person name="Duckworth R."/>
            <person name="Johnson A."/>
            <person name="Loviza R."/>
            <person name="Walstead R."/>
            <person name="Shah Z."/>
            <person name="Kiflezghi M."/>
            <person name="Wade K."/>
            <person name="Ball S.L."/>
            <person name="Bradley K.W."/>
            <person name="Asai D.J."/>
            <person name="Bowman C.A."/>
            <person name="Russell D.A."/>
            <person name="Pope W.H."/>
            <person name="Jacobs-Sera D."/>
            <person name="Hendrix R.W."/>
            <person name="Hatfull G.F."/>
        </authorList>
    </citation>
    <scope>NUCLEOTIDE SEQUENCE [LARGE SCALE GENOMIC DNA]</scope>
    <source>
        <strain evidence="2 3">DSM 27648</strain>
    </source>
</reference>
<evidence type="ECO:0000313" key="3">
    <source>
        <dbReference type="Proteomes" id="UP000064967"/>
    </source>
</evidence>
<dbReference type="STRING" id="1391654.AKJ09_09129"/>
<dbReference type="InterPro" id="IPR016064">
    <property type="entry name" value="NAD/diacylglycerol_kinase_sf"/>
</dbReference>
<dbReference type="KEGG" id="llu:AKJ09_09129"/>
<keyword evidence="3" id="KW-1185">Reference proteome</keyword>
<keyword evidence="2" id="KW-0808">Transferase</keyword>
<protein>
    <submittedName>
        <fullName evidence="2">DAG-kinase catalytic domain protein</fullName>
    </submittedName>
</protein>
<dbReference type="PROSITE" id="PS50146">
    <property type="entry name" value="DAGK"/>
    <property type="match status" value="1"/>
</dbReference>
<dbReference type="SUPFAM" id="SSF111331">
    <property type="entry name" value="NAD kinase/diacylglycerol kinase-like"/>
    <property type="match status" value="1"/>
</dbReference>
<dbReference type="Proteomes" id="UP000064967">
    <property type="component" value="Chromosome"/>
</dbReference>
<dbReference type="InterPro" id="IPR017438">
    <property type="entry name" value="ATP-NAD_kinase_N"/>
</dbReference>
<organism evidence="2 3">
    <name type="scientific">Labilithrix luteola</name>
    <dbReference type="NCBI Taxonomy" id="1391654"/>
    <lineage>
        <taxon>Bacteria</taxon>
        <taxon>Pseudomonadati</taxon>
        <taxon>Myxococcota</taxon>
        <taxon>Polyangia</taxon>
        <taxon>Polyangiales</taxon>
        <taxon>Labilitrichaceae</taxon>
        <taxon>Labilithrix</taxon>
    </lineage>
</organism>
<dbReference type="GO" id="GO:0016301">
    <property type="term" value="F:kinase activity"/>
    <property type="evidence" value="ECO:0007669"/>
    <property type="project" value="UniProtKB-KW"/>
</dbReference>
<gene>
    <name evidence="2" type="ORF">AKJ09_09129</name>
</gene>
<dbReference type="RefSeq" id="WP_169928285.1">
    <property type="nucleotide sequence ID" value="NZ_CP012333.1"/>
</dbReference>
<proteinExistence type="predicted"/>
<dbReference type="EMBL" id="CP012333">
    <property type="protein sequence ID" value="AKV02466.1"/>
    <property type="molecule type" value="Genomic_DNA"/>
</dbReference>
<accession>A0A0K1Q9J2</accession>
<dbReference type="AlphaFoldDB" id="A0A0K1Q9J2"/>
<evidence type="ECO:0000313" key="2">
    <source>
        <dbReference type="EMBL" id="AKV02466.1"/>
    </source>
</evidence>
<dbReference type="InterPro" id="IPR001206">
    <property type="entry name" value="Diacylglycerol_kinase_cat_dom"/>
</dbReference>
<feature type="domain" description="DAGKc" evidence="1">
    <location>
        <begin position="1"/>
        <end position="142"/>
    </location>
</feature>
<keyword evidence="2" id="KW-0418">Kinase</keyword>
<evidence type="ECO:0000259" key="1">
    <source>
        <dbReference type="PROSITE" id="PS50146"/>
    </source>
</evidence>
<dbReference type="Pfam" id="PF00781">
    <property type="entry name" value="DAGK_cat"/>
    <property type="match status" value="1"/>
</dbReference>
<sequence>MAGIGVIFNPRSGHNLRDPRASRRLARTLGDHGEVREAGSLDQLYRVAEDFRRLGIDVLGISGGDGTNGVAITGFLDVYQGSALPQIAFLRGGTMNTVANSVGVRRGPPEGLLNRLVRAYVARAAQPLKDAPRHVMRLRGDKARPLPNQEASTPPLAEKYGFLFGTGVVYGFLSEYYRGGPPNPVVAAKTLLRGVGSAVIRGETIRRMAAPFRGSVELEDGTVWEERDYLAIAGGTIDQIGLNFRPFHRYAERPGAFHLLGIHSSPVSFVSQLPRIWRASPMKPGHSYDATPLQAMIRSPKKNIQYMVDGDLHECDGPLHVSVGPKVRIVVGT</sequence>
<dbReference type="Gene3D" id="3.40.50.10330">
    <property type="entry name" value="Probable inorganic polyphosphate/atp-NAD kinase, domain 1"/>
    <property type="match status" value="1"/>
</dbReference>
<name>A0A0K1Q9J2_9BACT</name>
<dbReference type="SMART" id="SM00046">
    <property type="entry name" value="DAGKc"/>
    <property type="match status" value="1"/>
</dbReference>